<evidence type="ECO:0000313" key="3">
    <source>
        <dbReference type="Proteomes" id="UP000298327"/>
    </source>
</evidence>
<reference evidence="2 3" key="1">
    <citation type="submission" date="2019-02" db="EMBL/GenBank/DDBJ databases">
        <title>Genome sequencing of the rare red list fungi Dentipellis fragilis.</title>
        <authorList>
            <person name="Buettner E."/>
            <person name="Kellner H."/>
        </authorList>
    </citation>
    <scope>NUCLEOTIDE SEQUENCE [LARGE SCALE GENOMIC DNA]</scope>
    <source>
        <strain evidence="2 3">DSM 105465</strain>
    </source>
</reference>
<comment type="caution">
    <text evidence="2">The sequence shown here is derived from an EMBL/GenBank/DDBJ whole genome shotgun (WGS) entry which is preliminary data.</text>
</comment>
<sequence>MPRYACVAGLVGSDLSDAETQAGKQMHLPVRKTKLTISFGMHDDADLPGKDENGEWEQPDFNMHALDGIISRRARMTCEHLDWVLDLQLSKLHARPLDPDDRTEVRLEESEGHIKYTLSCDWKARPEYYNELTSRACGRAPTPLKPATDNEPSLRPSPNGGATAREVFEVLLWVLVYGHRRYRHLSSQPPPPRCVAACTISVADSLENTVNIERATLT</sequence>
<dbReference type="Proteomes" id="UP000298327">
    <property type="component" value="Unassembled WGS sequence"/>
</dbReference>
<name>A0A4Y9ZBR0_9AGAM</name>
<dbReference type="EMBL" id="SEOQ01000059">
    <property type="protein sequence ID" value="TFY71263.1"/>
    <property type="molecule type" value="Genomic_DNA"/>
</dbReference>
<evidence type="ECO:0000256" key="1">
    <source>
        <dbReference type="SAM" id="MobiDB-lite"/>
    </source>
</evidence>
<keyword evidence="3" id="KW-1185">Reference proteome</keyword>
<dbReference type="AlphaFoldDB" id="A0A4Y9ZBR0"/>
<accession>A0A4Y9ZBR0</accession>
<feature type="region of interest" description="Disordered" evidence="1">
    <location>
        <begin position="140"/>
        <end position="161"/>
    </location>
</feature>
<gene>
    <name evidence="2" type="ORF">EVG20_g1747</name>
</gene>
<protein>
    <submittedName>
        <fullName evidence="2">Uncharacterized protein</fullName>
    </submittedName>
</protein>
<organism evidence="2 3">
    <name type="scientific">Dentipellis fragilis</name>
    <dbReference type="NCBI Taxonomy" id="205917"/>
    <lineage>
        <taxon>Eukaryota</taxon>
        <taxon>Fungi</taxon>
        <taxon>Dikarya</taxon>
        <taxon>Basidiomycota</taxon>
        <taxon>Agaricomycotina</taxon>
        <taxon>Agaricomycetes</taxon>
        <taxon>Russulales</taxon>
        <taxon>Hericiaceae</taxon>
        <taxon>Dentipellis</taxon>
    </lineage>
</organism>
<proteinExistence type="predicted"/>
<evidence type="ECO:0000313" key="2">
    <source>
        <dbReference type="EMBL" id="TFY71263.1"/>
    </source>
</evidence>